<dbReference type="InterPro" id="IPR027359">
    <property type="entry name" value="Volt_channel_dom_sf"/>
</dbReference>
<evidence type="ECO:0000313" key="13">
    <source>
        <dbReference type="Proteomes" id="UP000272942"/>
    </source>
</evidence>
<dbReference type="GO" id="GO:0034702">
    <property type="term" value="C:monoatomic ion channel complex"/>
    <property type="evidence" value="ECO:0007669"/>
    <property type="project" value="UniProtKB-KW"/>
</dbReference>
<evidence type="ECO:0000256" key="11">
    <source>
        <dbReference type="SAM" id="Phobius"/>
    </source>
</evidence>
<keyword evidence="4 11" id="KW-0812">Transmembrane</keyword>
<keyword evidence="2" id="KW-0813">Transport</keyword>
<dbReference type="PANTHER" id="PTHR46480:SF1">
    <property type="entry name" value="VOLTAGE-GATED HYDROGEN CHANNEL 1"/>
    <property type="match status" value="1"/>
</dbReference>
<dbReference type="EMBL" id="UZAN01040718">
    <property type="protein sequence ID" value="VDP70684.1"/>
    <property type="molecule type" value="Genomic_DNA"/>
</dbReference>
<comment type="subcellular location">
    <subcellularLocation>
        <location evidence="1">Cell membrane</location>
        <topology evidence="1">Multi-pass membrane protein</topology>
    </subcellularLocation>
</comment>
<dbReference type="GO" id="GO:0030171">
    <property type="term" value="F:voltage-gated proton channel activity"/>
    <property type="evidence" value="ECO:0007669"/>
    <property type="project" value="InterPro"/>
</dbReference>
<dbReference type="InterPro" id="IPR031846">
    <property type="entry name" value="Hvcn1"/>
</dbReference>
<keyword evidence="9" id="KW-0407">Ion channel</keyword>
<keyword evidence="3" id="KW-1003">Cell membrane</keyword>
<evidence type="ECO:0000256" key="8">
    <source>
        <dbReference type="ARBA" id="ARBA00023136"/>
    </source>
</evidence>
<keyword evidence="5" id="KW-0851">Voltage-gated channel</keyword>
<dbReference type="AlphaFoldDB" id="A0A183AA36"/>
<evidence type="ECO:0000256" key="3">
    <source>
        <dbReference type="ARBA" id="ARBA00022475"/>
    </source>
</evidence>
<evidence type="ECO:0000256" key="5">
    <source>
        <dbReference type="ARBA" id="ARBA00022882"/>
    </source>
</evidence>
<accession>A0A183AA36</accession>
<feature type="transmembrane region" description="Helical" evidence="11">
    <location>
        <begin position="115"/>
        <end position="140"/>
    </location>
</feature>
<keyword evidence="7" id="KW-0406">Ion transport</keyword>
<keyword evidence="6 11" id="KW-1133">Transmembrane helix</keyword>
<evidence type="ECO:0000256" key="4">
    <source>
        <dbReference type="ARBA" id="ARBA00022692"/>
    </source>
</evidence>
<reference evidence="12 13" key="2">
    <citation type="submission" date="2018-11" db="EMBL/GenBank/DDBJ databases">
        <authorList>
            <consortium name="Pathogen Informatics"/>
        </authorList>
    </citation>
    <scope>NUCLEOTIDE SEQUENCE [LARGE SCALE GENOMIC DNA]</scope>
    <source>
        <strain evidence="12 13">Egypt</strain>
    </source>
</reference>
<evidence type="ECO:0000256" key="2">
    <source>
        <dbReference type="ARBA" id="ARBA00022448"/>
    </source>
</evidence>
<evidence type="ECO:0000256" key="7">
    <source>
        <dbReference type="ARBA" id="ARBA00023065"/>
    </source>
</evidence>
<dbReference type="OrthoDB" id="427456at2759"/>
<evidence type="ECO:0000256" key="6">
    <source>
        <dbReference type="ARBA" id="ARBA00022989"/>
    </source>
</evidence>
<dbReference type="Gene3D" id="1.20.120.350">
    <property type="entry name" value="Voltage-gated potassium channels. Chain C"/>
    <property type="match status" value="1"/>
</dbReference>
<dbReference type="WBParaSite" id="ECPE_0000382601-mRNA-1">
    <property type="protein sequence ID" value="ECPE_0000382601-mRNA-1"/>
    <property type="gene ID" value="ECPE_0000382601"/>
</dbReference>
<evidence type="ECO:0000256" key="10">
    <source>
        <dbReference type="SAM" id="MobiDB-lite"/>
    </source>
</evidence>
<keyword evidence="13" id="KW-1185">Reference proteome</keyword>
<evidence type="ECO:0000313" key="14">
    <source>
        <dbReference type="WBParaSite" id="ECPE_0000382601-mRNA-1"/>
    </source>
</evidence>
<dbReference type="Proteomes" id="UP000272942">
    <property type="component" value="Unassembled WGS sequence"/>
</dbReference>
<keyword evidence="8 11" id="KW-0472">Membrane</keyword>
<dbReference type="PANTHER" id="PTHR46480">
    <property type="entry name" value="F20B24.22"/>
    <property type="match status" value="1"/>
</dbReference>
<feature type="compositionally biased region" description="Polar residues" evidence="10">
    <location>
        <begin position="10"/>
        <end position="20"/>
    </location>
</feature>
<proteinExistence type="predicted"/>
<sequence>MVLKIKKHTSLTGTTSQTVDGENRCSPRRFTLPISDNQADNYFVALRKPKEETDASGKTSVRKKIIEVFHSKAFHIAVVTLCCLDGLLVVCMLLMEIEVLKLKPGTLRSRLQIAQFSLECVSVSIVSLFLIEILCKCWLFGLRFYRQHWLEIVDAVVCVVSFGVDIYNIVRHTQHHQAQHAPANIHANMTPEGHNSTAKLLDTEESESMTVQNTLADAAGLLVLFRLWRVVRIVNDEANLVNIRRFTVQKAWVNHYIVTLLPPNRWMHMIIFVVSSSAQE</sequence>
<evidence type="ECO:0000256" key="9">
    <source>
        <dbReference type="ARBA" id="ARBA00023303"/>
    </source>
</evidence>
<reference evidence="14" key="1">
    <citation type="submission" date="2016-06" db="UniProtKB">
        <authorList>
            <consortium name="WormBaseParasite"/>
        </authorList>
    </citation>
    <scope>IDENTIFICATION</scope>
</reference>
<feature type="transmembrane region" description="Helical" evidence="11">
    <location>
        <begin position="73"/>
        <end position="95"/>
    </location>
</feature>
<organism evidence="14">
    <name type="scientific">Echinostoma caproni</name>
    <dbReference type="NCBI Taxonomy" id="27848"/>
    <lineage>
        <taxon>Eukaryota</taxon>
        <taxon>Metazoa</taxon>
        <taxon>Spiralia</taxon>
        <taxon>Lophotrochozoa</taxon>
        <taxon>Platyhelminthes</taxon>
        <taxon>Trematoda</taxon>
        <taxon>Digenea</taxon>
        <taxon>Plagiorchiida</taxon>
        <taxon>Echinostomata</taxon>
        <taxon>Echinostomatoidea</taxon>
        <taxon>Echinostomatidae</taxon>
        <taxon>Echinostoma</taxon>
    </lineage>
</organism>
<name>A0A183AA36_9TREM</name>
<protein>
    <submittedName>
        <fullName evidence="14">Voltage-gated hydrogen channel 1</fullName>
    </submittedName>
</protein>
<feature type="region of interest" description="Disordered" evidence="10">
    <location>
        <begin position="1"/>
        <end position="23"/>
    </location>
</feature>
<dbReference type="GO" id="GO:0005886">
    <property type="term" value="C:plasma membrane"/>
    <property type="evidence" value="ECO:0007669"/>
    <property type="project" value="UniProtKB-SubCell"/>
</dbReference>
<evidence type="ECO:0000313" key="12">
    <source>
        <dbReference type="EMBL" id="VDP70684.1"/>
    </source>
</evidence>
<evidence type="ECO:0000256" key="1">
    <source>
        <dbReference type="ARBA" id="ARBA00004651"/>
    </source>
</evidence>
<gene>
    <name evidence="12" type="ORF">ECPE_LOCUS3821</name>
</gene>